<feature type="coiled-coil region" evidence="4">
    <location>
        <begin position="785"/>
        <end position="812"/>
    </location>
</feature>
<proteinExistence type="inferred from homology"/>
<dbReference type="PANTHER" id="PTHR13256:SF16">
    <property type="entry name" value="ALPHA_BETA-TUBULIN-N-ACETYLTRANSFERASE 9"/>
    <property type="match status" value="1"/>
</dbReference>
<dbReference type="Gene3D" id="3.40.630.30">
    <property type="match status" value="1"/>
</dbReference>
<keyword evidence="4" id="KW-0175">Coiled coil</keyword>
<protein>
    <submittedName>
        <fullName evidence="8">WD repeat protein 35</fullName>
    </submittedName>
</protein>
<dbReference type="Pfam" id="PF13302">
    <property type="entry name" value="Acetyltransf_3"/>
    <property type="match status" value="1"/>
</dbReference>
<gene>
    <name evidence="8" type="ORF">THRCLA_03185</name>
</gene>
<dbReference type="PROSITE" id="PS51186">
    <property type="entry name" value="GNAT"/>
    <property type="match status" value="1"/>
</dbReference>
<keyword evidence="3" id="KW-0012">Acyltransferase</keyword>
<feature type="domain" description="N-acetyltransferase" evidence="7">
    <location>
        <begin position="32"/>
        <end position="175"/>
    </location>
</feature>
<dbReference type="GO" id="GO:0008080">
    <property type="term" value="F:N-acetyltransferase activity"/>
    <property type="evidence" value="ECO:0007669"/>
    <property type="project" value="InterPro"/>
</dbReference>
<evidence type="ECO:0000256" key="4">
    <source>
        <dbReference type="SAM" id="Coils"/>
    </source>
</evidence>
<dbReference type="AlphaFoldDB" id="A0A1W0A342"/>
<evidence type="ECO:0000313" key="8">
    <source>
        <dbReference type="EMBL" id="OQS04601.1"/>
    </source>
</evidence>
<dbReference type="InterPro" id="IPR039135">
    <property type="entry name" value="NAT9-like"/>
</dbReference>
<keyword evidence="6" id="KW-0472">Membrane</keyword>
<keyword evidence="6" id="KW-1133">Transmembrane helix</keyword>
<evidence type="ECO:0000259" key="7">
    <source>
        <dbReference type="PROSITE" id="PS51186"/>
    </source>
</evidence>
<dbReference type="Proteomes" id="UP000243217">
    <property type="component" value="Unassembled WGS sequence"/>
</dbReference>
<feature type="compositionally biased region" description="Basic and acidic residues" evidence="5">
    <location>
        <begin position="220"/>
        <end position="230"/>
    </location>
</feature>
<evidence type="ECO:0000256" key="3">
    <source>
        <dbReference type="ARBA" id="ARBA00023315"/>
    </source>
</evidence>
<keyword evidence="6" id="KW-0812">Transmembrane</keyword>
<dbReference type="SUPFAM" id="SSF55729">
    <property type="entry name" value="Acyl-CoA N-acyltransferases (Nat)"/>
    <property type="match status" value="1"/>
</dbReference>
<dbReference type="OrthoDB" id="494993at2759"/>
<feature type="compositionally biased region" description="Acidic residues" evidence="5">
    <location>
        <begin position="231"/>
        <end position="247"/>
    </location>
</feature>
<evidence type="ECO:0000256" key="1">
    <source>
        <dbReference type="ARBA" id="ARBA00009342"/>
    </source>
</evidence>
<keyword evidence="2" id="KW-0808">Transferase</keyword>
<keyword evidence="9" id="KW-1185">Reference proteome</keyword>
<evidence type="ECO:0000256" key="2">
    <source>
        <dbReference type="ARBA" id="ARBA00022679"/>
    </source>
</evidence>
<accession>A0A1W0A342</accession>
<dbReference type="PANTHER" id="PTHR13256">
    <property type="entry name" value="N-ACETYLTRANSFERASE 9"/>
    <property type="match status" value="1"/>
</dbReference>
<reference evidence="8 9" key="1">
    <citation type="journal article" date="2014" name="Genome Biol. Evol.">
        <title>The secreted proteins of Achlya hypogyna and Thraustotheca clavata identify the ancestral oomycete secretome and reveal gene acquisitions by horizontal gene transfer.</title>
        <authorList>
            <person name="Misner I."/>
            <person name="Blouin N."/>
            <person name="Leonard G."/>
            <person name="Richards T.A."/>
            <person name="Lane C.E."/>
        </authorList>
    </citation>
    <scope>NUCLEOTIDE SEQUENCE [LARGE SCALE GENOMIC DNA]</scope>
    <source>
        <strain evidence="8 9">ATCC 34112</strain>
    </source>
</reference>
<dbReference type="InterPro" id="IPR000182">
    <property type="entry name" value="GNAT_dom"/>
</dbReference>
<comment type="similarity">
    <text evidence="1">Belongs to the acetyltransferase family. GNAT subfamily.</text>
</comment>
<feature type="region of interest" description="Disordered" evidence="5">
    <location>
        <begin position="208"/>
        <end position="248"/>
    </location>
</feature>
<dbReference type="InterPro" id="IPR016181">
    <property type="entry name" value="Acyl_CoA_acyltransferase"/>
</dbReference>
<dbReference type="STRING" id="74557.A0A1W0A342"/>
<evidence type="ECO:0000256" key="5">
    <source>
        <dbReference type="SAM" id="MobiDB-lite"/>
    </source>
</evidence>
<comment type="caution">
    <text evidence="8">The sequence shown here is derived from an EMBL/GenBank/DDBJ whole genome shotgun (WGS) entry which is preliminary data.</text>
</comment>
<sequence length="1030" mass="117231">MRLEVKLQGDRVRLVPYAAWHVNKYHEWMKDPWLLEMTASEPLSLEEEQQMQVTWREDPHKATFIVHAHAREDINEESEASMAGDVNLFFNDDEDPYNCEIDIMIAEASKRGAGLGKEAVLLMMAYAIKHMNVHRFYSKINETNQASLSLFRKLGYKECNYVKAFQEYEFEFTVDVDSKVELELRFNNAIVLPVTNICIRMAKTPKPEKAEAPEVDEAEEAKKELEKAEAIDDDDDDESEANEEDTGLTENQNRLLYLISLYTRPAILATDKEEWIRKPALLVLLYEAIVSKALDYDYAPASELVENKRKYINISQEGKSDIDFLREEELLNGLKLSSKSYQPVTCYQISEKGLELIAKLGRGDKSPVHEMAYAPGTRNLLRVKWDGDEYWLADSVSGYRRVSSVTETEAVSYVSSAYVPQCLRRGGRPTLSNAHRAHECGLSDTSIRDQLDEIITLNSVSLIVSEFIPFGANQVVQLNCNLGSTERVQGGFFTAVVDTESTGTQISVDPGLTSVNILDYSLTNHVNFEADIHFPEPPGIVQVETFGCSLTASGSCFYGMQVEAIMDRIKDNISLDHLSRLLVDVQRDSSKIVDSVLSAYQRSLLNLIFINEASNRDKINLIIANEITPHLTAEEYMDKGEYENELKQIIGDTRAAYDISEHDTLIFGAFGLLIAGPNSRHHEPLLCSFLEYESMNLFTQNFFARMFIVVDDMKTVREMLEIADRDPNRLHEIRNRLAVLSKEIILLEETLGFLRESLDEAEIPTEPPEQAGRSLYERLQLGTLSLQLMRRVKDLEKNMMGARHELDVLNEMSAICSEDKIFKQHEAIRFQTRSLCELQSINERSATTLQLIQVILSGNLAFDILDRLTGDWSLQGQAWALSFLNPLIFENAGLWFVLSLLFWAGVAGLLLYLLRSFTYRSQGVVSIRMTRQVPIDLKNLATFLRTKNISDESHTYDGNIRIAKVVWNEKFKKEWGGAVPTVQLEYDEQNAFMLQISISYRRRQANKQLAFNADELYTRLMQLSSESIGA</sequence>
<organism evidence="8 9">
    <name type="scientific">Thraustotheca clavata</name>
    <dbReference type="NCBI Taxonomy" id="74557"/>
    <lineage>
        <taxon>Eukaryota</taxon>
        <taxon>Sar</taxon>
        <taxon>Stramenopiles</taxon>
        <taxon>Oomycota</taxon>
        <taxon>Saprolegniomycetes</taxon>
        <taxon>Saprolegniales</taxon>
        <taxon>Achlyaceae</taxon>
        <taxon>Thraustotheca</taxon>
    </lineage>
</organism>
<feature type="transmembrane region" description="Helical" evidence="6">
    <location>
        <begin position="892"/>
        <end position="914"/>
    </location>
</feature>
<name>A0A1W0A342_9STRA</name>
<evidence type="ECO:0000256" key="6">
    <source>
        <dbReference type="SAM" id="Phobius"/>
    </source>
</evidence>
<evidence type="ECO:0000313" key="9">
    <source>
        <dbReference type="Proteomes" id="UP000243217"/>
    </source>
</evidence>
<dbReference type="EMBL" id="JNBS01000587">
    <property type="protein sequence ID" value="OQS04601.1"/>
    <property type="molecule type" value="Genomic_DNA"/>
</dbReference>